<gene>
    <name evidence="2" type="ORF">AVEN_75356_1</name>
    <name evidence="3" type="ORF">AVEN_75639_1</name>
</gene>
<feature type="transmembrane region" description="Helical" evidence="1">
    <location>
        <begin position="12"/>
        <end position="32"/>
    </location>
</feature>
<feature type="non-terminal residue" evidence="2">
    <location>
        <position position="1"/>
    </location>
</feature>
<evidence type="ECO:0000256" key="1">
    <source>
        <dbReference type="SAM" id="Phobius"/>
    </source>
</evidence>
<evidence type="ECO:0000313" key="2">
    <source>
        <dbReference type="EMBL" id="GBN09274.1"/>
    </source>
</evidence>
<evidence type="ECO:0000313" key="3">
    <source>
        <dbReference type="EMBL" id="GBN09278.1"/>
    </source>
</evidence>
<comment type="caution">
    <text evidence="2">The sequence shown here is derived from an EMBL/GenBank/DDBJ whole genome shotgun (WGS) entry which is preliminary data.</text>
</comment>
<keyword evidence="4" id="KW-1185">Reference proteome</keyword>
<dbReference type="Proteomes" id="UP000499080">
    <property type="component" value="Unassembled WGS sequence"/>
</dbReference>
<dbReference type="EMBL" id="BGPR01275194">
    <property type="protein sequence ID" value="GBN09278.1"/>
    <property type="molecule type" value="Genomic_DNA"/>
</dbReference>
<accession>A0A4Y2L3Y4</accession>
<keyword evidence="1" id="KW-0812">Transmembrane</keyword>
<dbReference type="AlphaFoldDB" id="A0A4Y2L3Y4"/>
<sequence>ASSPIGHIGGDVSSGFGGATVFGSSIAEVVLLKKRMDQAKVIIENDSEKFQPLQKSFGRSQELMEALNEVIGFDLMDKIHEELKVFYQEYRRRRIQVDSNFFR</sequence>
<keyword evidence="1" id="KW-0472">Membrane</keyword>
<organism evidence="2 4">
    <name type="scientific">Araneus ventricosus</name>
    <name type="common">Orbweaver spider</name>
    <name type="synonym">Epeira ventricosa</name>
    <dbReference type="NCBI Taxonomy" id="182803"/>
    <lineage>
        <taxon>Eukaryota</taxon>
        <taxon>Metazoa</taxon>
        <taxon>Ecdysozoa</taxon>
        <taxon>Arthropoda</taxon>
        <taxon>Chelicerata</taxon>
        <taxon>Arachnida</taxon>
        <taxon>Araneae</taxon>
        <taxon>Araneomorphae</taxon>
        <taxon>Entelegynae</taxon>
        <taxon>Araneoidea</taxon>
        <taxon>Araneidae</taxon>
        <taxon>Araneus</taxon>
    </lineage>
</organism>
<name>A0A4Y2L3Y4_ARAVE</name>
<protein>
    <submittedName>
        <fullName evidence="2">Uncharacterized protein</fullName>
    </submittedName>
</protein>
<evidence type="ECO:0000313" key="4">
    <source>
        <dbReference type="Proteomes" id="UP000499080"/>
    </source>
</evidence>
<dbReference type="EMBL" id="BGPR01275193">
    <property type="protein sequence ID" value="GBN09274.1"/>
    <property type="molecule type" value="Genomic_DNA"/>
</dbReference>
<keyword evidence="1" id="KW-1133">Transmembrane helix</keyword>
<dbReference type="OrthoDB" id="6428304at2759"/>
<reference evidence="2 4" key="1">
    <citation type="journal article" date="2019" name="Sci. Rep.">
        <title>Orb-weaving spider Araneus ventricosus genome elucidates the spidroin gene catalogue.</title>
        <authorList>
            <person name="Kono N."/>
            <person name="Nakamura H."/>
            <person name="Ohtoshi R."/>
            <person name="Moran D.A.P."/>
            <person name="Shinohara A."/>
            <person name="Yoshida Y."/>
            <person name="Fujiwara M."/>
            <person name="Mori M."/>
            <person name="Tomita M."/>
            <person name="Arakawa K."/>
        </authorList>
    </citation>
    <scope>NUCLEOTIDE SEQUENCE [LARGE SCALE GENOMIC DNA]</scope>
</reference>
<proteinExistence type="predicted"/>